<evidence type="ECO:0000313" key="5">
    <source>
        <dbReference type="EMBL" id="BCD98024.1"/>
    </source>
</evidence>
<dbReference type="SUPFAM" id="SSF46689">
    <property type="entry name" value="Homeodomain-like"/>
    <property type="match status" value="2"/>
</dbReference>
<dbReference type="SUPFAM" id="SSF51182">
    <property type="entry name" value="RmlC-like cupins"/>
    <property type="match status" value="1"/>
</dbReference>
<dbReference type="PANTHER" id="PTHR43280:SF27">
    <property type="entry name" value="TRANSCRIPTIONAL REGULATOR MTLR"/>
    <property type="match status" value="1"/>
</dbReference>
<dbReference type="InterPro" id="IPR018062">
    <property type="entry name" value="HTH_AraC-typ_CS"/>
</dbReference>
<dbReference type="PROSITE" id="PS00041">
    <property type="entry name" value="HTH_ARAC_FAMILY_1"/>
    <property type="match status" value="1"/>
</dbReference>
<dbReference type="Gene3D" id="1.10.10.60">
    <property type="entry name" value="Homeodomain-like"/>
    <property type="match status" value="2"/>
</dbReference>
<dbReference type="KEGG" id="marq:MARGE09_P2225"/>
<dbReference type="InterPro" id="IPR009057">
    <property type="entry name" value="Homeodomain-like_sf"/>
</dbReference>
<dbReference type="InterPro" id="IPR014710">
    <property type="entry name" value="RmlC-like_jellyroll"/>
</dbReference>
<dbReference type="PROSITE" id="PS01124">
    <property type="entry name" value="HTH_ARAC_FAMILY_2"/>
    <property type="match status" value="1"/>
</dbReference>
<accession>A0AAN1WI72</accession>
<reference evidence="5 6" key="1">
    <citation type="journal article" date="2022" name="IScience">
        <title>An ultrasensitive nanofiber-based assay for enzymatic hydrolysis and deep-sea microbial degradation of cellulose.</title>
        <authorList>
            <person name="Tsudome M."/>
            <person name="Tachioka M."/>
            <person name="Miyazaki M."/>
            <person name="Uchimura K."/>
            <person name="Tsuda M."/>
            <person name="Takaki Y."/>
            <person name="Deguchi S."/>
        </authorList>
    </citation>
    <scope>NUCLEOTIDE SEQUENCE [LARGE SCALE GENOMIC DNA]</scope>
    <source>
        <strain evidence="5 6">GE09</strain>
    </source>
</reference>
<dbReference type="PANTHER" id="PTHR43280">
    <property type="entry name" value="ARAC-FAMILY TRANSCRIPTIONAL REGULATOR"/>
    <property type="match status" value="1"/>
</dbReference>
<dbReference type="GO" id="GO:0043565">
    <property type="term" value="F:sequence-specific DNA binding"/>
    <property type="evidence" value="ECO:0007669"/>
    <property type="project" value="InterPro"/>
</dbReference>
<organism evidence="5 6">
    <name type="scientific">Marinagarivorans cellulosilyticus</name>
    <dbReference type="NCBI Taxonomy" id="2721545"/>
    <lineage>
        <taxon>Bacteria</taxon>
        <taxon>Pseudomonadati</taxon>
        <taxon>Pseudomonadota</taxon>
        <taxon>Gammaproteobacteria</taxon>
        <taxon>Cellvibrionales</taxon>
        <taxon>Cellvibrionaceae</taxon>
        <taxon>Marinagarivorans</taxon>
    </lineage>
</organism>
<dbReference type="AlphaFoldDB" id="A0AAN1WI72"/>
<dbReference type="CDD" id="cd06976">
    <property type="entry name" value="cupin_MtlR-like_N"/>
    <property type="match status" value="1"/>
</dbReference>
<keyword evidence="2" id="KW-0238">DNA-binding</keyword>
<dbReference type="RefSeq" id="WP_236982082.1">
    <property type="nucleotide sequence ID" value="NZ_AP023086.1"/>
</dbReference>
<dbReference type="InterPro" id="IPR003313">
    <property type="entry name" value="AraC-bd"/>
</dbReference>
<dbReference type="Pfam" id="PF02311">
    <property type="entry name" value="AraC_binding"/>
    <property type="match status" value="1"/>
</dbReference>
<keyword evidence="3" id="KW-0804">Transcription</keyword>
<dbReference type="InterPro" id="IPR018060">
    <property type="entry name" value="HTH_AraC"/>
</dbReference>
<dbReference type="InterPro" id="IPR011051">
    <property type="entry name" value="RmlC_Cupin_sf"/>
</dbReference>
<evidence type="ECO:0000313" key="6">
    <source>
        <dbReference type="Proteomes" id="UP001320119"/>
    </source>
</evidence>
<proteinExistence type="predicted"/>
<dbReference type="Gene3D" id="2.60.120.10">
    <property type="entry name" value="Jelly Rolls"/>
    <property type="match status" value="1"/>
</dbReference>
<protein>
    <recommendedName>
        <fullName evidence="4">HTH araC/xylS-type domain-containing protein</fullName>
    </recommendedName>
</protein>
<dbReference type="Proteomes" id="UP001320119">
    <property type="component" value="Chromosome"/>
</dbReference>
<sequence length="291" mass="33411">MGKPAFENVVLNEQESIRVLQFSCPAFQSNHTWHFHPQYELSLILKGRGKQFVGDHIESFYPGNLILVGPNIPHCWISDDEAVNNEMLVVQFDPLFLGESFYNLPEAQAIHSLFKASGQAVKFTNYPQDIREQLERVCDSQGMTRIAQLLILCEKLTQCEQKRLISSDYRVDKSVKGVDRLTNAINYVKNHFHEEIRQPDIAKLVNMAPQSFSRFFRTQTGRTFVSFVNEVRIAEACHLLSSSDKDILDIALTCGYGNISHFNRKFLEKKQLTPSQYRENQRLKSPPTANL</sequence>
<keyword evidence="6" id="KW-1185">Reference proteome</keyword>
<feature type="domain" description="HTH araC/xylS-type" evidence="4">
    <location>
        <begin position="182"/>
        <end position="280"/>
    </location>
</feature>
<evidence type="ECO:0000256" key="3">
    <source>
        <dbReference type="ARBA" id="ARBA00023163"/>
    </source>
</evidence>
<dbReference type="GO" id="GO:0003700">
    <property type="term" value="F:DNA-binding transcription factor activity"/>
    <property type="evidence" value="ECO:0007669"/>
    <property type="project" value="InterPro"/>
</dbReference>
<dbReference type="Pfam" id="PF12833">
    <property type="entry name" value="HTH_18"/>
    <property type="match status" value="1"/>
</dbReference>
<dbReference type="EMBL" id="AP023086">
    <property type="protein sequence ID" value="BCD98024.1"/>
    <property type="molecule type" value="Genomic_DNA"/>
</dbReference>
<name>A0AAN1WI72_9GAMM</name>
<evidence type="ECO:0000256" key="2">
    <source>
        <dbReference type="ARBA" id="ARBA00023125"/>
    </source>
</evidence>
<evidence type="ECO:0000256" key="1">
    <source>
        <dbReference type="ARBA" id="ARBA00023015"/>
    </source>
</evidence>
<evidence type="ECO:0000259" key="4">
    <source>
        <dbReference type="PROSITE" id="PS01124"/>
    </source>
</evidence>
<keyword evidence="1" id="KW-0805">Transcription regulation</keyword>
<gene>
    <name evidence="5" type="ORF">MARGE09_P2225</name>
</gene>
<dbReference type="SMART" id="SM00342">
    <property type="entry name" value="HTH_ARAC"/>
    <property type="match status" value="1"/>
</dbReference>